<comment type="caution">
    <text evidence="1">The sequence shown here is derived from an EMBL/GenBank/DDBJ whole genome shotgun (WGS) entry which is preliminary data.</text>
</comment>
<reference evidence="2" key="1">
    <citation type="journal article" date="2023" name="Front. Plant Sci.">
        <title>Chromosomal-level genome assembly of Melastoma candidum provides insights into trichome evolution.</title>
        <authorList>
            <person name="Zhong Y."/>
            <person name="Wu W."/>
            <person name="Sun C."/>
            <person name="Zou P."/>
            <person name="Liu Y."/>
            <person name="Dai S."/>
            <person name="Zhou R."/>
        </authorList>
    </citation>
    <scope>NUCLEOTIDE SEQUENCE [LARGE SCALE GENOMIC DNA]</scope>
</reference>
<accession>A0ACB9QP24</accession>
<gene>
    <name evidence="1" type="ORF">MLD38_017191</name>
</gene>
<name>A0ACB9QP24_9MYRT</name>
<dbReference type="EMBL" id="CM042884">
    <property type="protein sequence ID" value="KAI4368656.1"/>
    <property type="molecule type" value="Genomic_DNA"/>
</dbReference>
<proteinExistence type="predicted"/>
<dbReference type="Proteomes" id="UP001057402">
    <property type="component" value="Chromosome 5"/>
</dbReference>
<evidence type="ECO:0000313" key="1">
    <source>
        <dbReference type="EMBL" id="KAI4368656.1"/>
    </source>
</evidence>
<organism evidence="1 2">
    <name type="scientific">Melastoma candidum</name>
    <dbReference type="NCBI Taxonomy" id="119954"/>
    <lineage>
        <taxon>Eukaryota</taxon>
        <taxon>Viridiplantae</taxon>
        <taxon>Streptophyta</taxon>
        <taxon>Embryophyta</taxon>
        <taxon>Tracheophyta</taxon>
        <taxon>Spermatophyta</taxon>
        <taxon>Magnoliopsida</taxon>
        <taxon>eudicotyledons</taxon>
        <taxon>Gunneridae</taxon>
        <taxon>Pentapetalae</taxon>
        <taxon>rosids</taxon>
        <taxon>malvids</taxon>
        <taxon>Myrtales</taxon>
        <taxon>Melastomataceae</taxon>
        <taxon>Melastomatoideae</taxon>
        <taxon>Melastomateae</taxon>
        <taxon>Melastoma</taxon>
    </lineage>
</organism>
<protein>
    <submittedName>
        <fullName evidence="1">Uncharacterized protein</fullName>
    </submittedName>
</protein>
<evidence type="ECO:0000313" key="2">
    <source>
        <dbReference type="Proteomes" id="UP001057402"/>
    </source>
</evidence>
<sequence>MELSAVTGSLGSTRIISALWRSSGGLIVGWGSRLGYVRLLGCQDLAQYWLVKDSTSTRPQVNCSVASDYRRAYRFLGTSTST</sequence>
<keyword evidence="2" id="KW-1185">Reference proteome</keyword>